<dbReference type="Gene3D" id="3.30.750.24">
    <property type="entry name" value="STAS domain"/>
    <property type="match status" value="1"/>
</dbReference>
<organism evidence="1 2">
    <name type="scientific">Sporosarcina soli</name>
    <dbReference type="NCBI Taxonomy" id="334736"/>
    <lineage>
        <taxon>Bacteria</taxon>
        <taxon>Bacillati</taxon>
        <taxon>Bacillota</taxon>
        <taxon>Bacilli</taxon>
        <taxon>Bacillales</taxon>
        <taxon>Caryophanaceae</taxon>
        <taxon>Sporosarcina</taxon>
    </lineage>
</organism>
<dbReference type="PANTHER" id="PTHR33745">
    <property type="entry name" value="RSBT ANTAGONIST PROTEIN RSBS-RELATED"/>
    <property type="match status" value="1"/>
</dbReference>
<sequence>MNLENEIQALKTKIAFYEKMINEIAVPIIPSIVDDTILVPISGYTTQDRLETIRNRILDYLGEHREINCTVFDFTGVGTDQIQDLDYQILAHEISQLDASLKLMGVHPIFVGFNYLLVKEIVHAGVHVHIETYVNFKTALATLLDKTEKSVQTLHK</sequence>
<evidence type="ECO:0000313" key="2">
    <source>
        <dbReference type="Proteomes" id="UP001596109"/>
    </source>
</evidence>
<dbReference type="PANTHER" id="PTHR33745:SF1">
    <property type="entry name" value="RSBT ANTAGONIST PROTEIN RSBS"/>
    <property type="match status" value="1"/>
</dbReference>
<reference evidence="2" key="1">
    <citation type="journal article" date="2019" name="Int. J. Syst. Evol. Microbiol.">
        <title>The Global Catalogue of Microorganisms (GCM) 10K type strain sequencing project: providing services to taxonomists for standard genome sequencing and annotation.</title>
        <authorList>
            <consortium name="The Broad Institute Genomics Platform"/>
            <consortium name="The Broad Institute Genome Sequencing Center for Infectious Disease"/>
            <person name="Wu L."/>
            <person name="Ma J."/>
        </authorList>
    </citation>
    <scope>NUCLEOTIDE SEQUENCE [LARGE SCALE GENOMIC DNA]</scope>
    <source>
        <strain evidence="2">CGMCC 4.1434</strain>
    </source>
</reference>
<keyword evidence="2" id="KW-1185">Reference proteome</keyword>
<dbReference type="InterPro" id="IPR036513">
    <property type="entry name" value="STAS_dom_sf"/>
</dbReference>
<dbReference type="EMBL" id="JBHSNO010000016">
    <property type="protein sequence ID" value="MFC5591370.1"/>
    <property type="molecule type" value="Genomic_DNA"/>
</dbReference>
<evidence type="ECO:0000313" key="1">
    <source>
        <dbReference type="EMBL" id="MFC5591370.1"/>
    </source>
</evidence>
<dbReference type="Proteomes" id="UP001596109">
    <property type="component" value="Unassembled WGS sequence"/>
</dbReference>
<comment type="caution">
    <text evidence="1">The sequence shown here is derived from an EMBL/GenBank/DDBJ whole genome shotgun (WGS) entry which is preliminary data.</text>
</comment>
<proteinExistence type="predicted"/>
<dbReference type="InterPro" id="IPR051932">
    <property type="entry name" value="Bact_StressResp_Reg"/>
</dbReference>
<accession>A0ABW0TPG9</accession>
<dbReference type="RefSeq" id="WP_381439081.1">
    <property type="nucleotide sequence ID" value="NZ_JBHSNO010000016.1"/>
</dbReference>
<name>A0ABW0TPG9_9BACL</name>
<protein>
    <submittedName>
        <fullName evidence="1">STAS domain-containing protein</fullName>
    </submittedName>
</protein>
<gene>
    <name evidence="1" type="ORF">ACFPRA_21015</name>
</gene>